<evidence type="ECO:0008006" key="3">
    <source>
        <dbReference type="Google" id="ProtNLM"/>
    </source>
</evidence>
<reference evidence="1 2" key="1">
    <citation type="submission" date="2021-08" db="EMBL/GenBank/DDBJ databases">
        <title>Complete genome sequence of the strain Aneurinibacillus thermoaerophilus CCM 8960.</title>
        <authorList>
            <person name="Musilova J."/>
            <person name="Kourilova X."/>
            <person name="Pernicova I."/>
            <person name="Bezdicek M."/>
            <person name="Lengerova M."/>
            <person name="Obruca S."/>
            <person name="Sedlar K."/>
        </authorList>
    </citation>
    <scope>NUCLEOTIDE SEQUENCE [LARGE SCALE GENOMIC DNA]</scope>
    <source>
        <strain evidence="1 2">CCM 8960</strain>
    </source>
</reference>
<dbReference type="RefSeq" id="WP_057899747.1">
    <property type="nucleotide sequence ID" value="NZ_CP080764.1"/>
</dbReference>
<dbReference type="Proteomes" id="UP000826616">
    <property type="component" value="Chromosome"/>
</dbReference>
<dbReference type="EMBL" id="CP080764">
    <property type="protein sequence ID" value="QYY43396.1"/>
    <property type="molecule type" value="Genomic_DNA"/>
</dbReference>
<sequence>MSDKLQKYLAKGKTGYKSETITVKADGEEWSVRRLTTMEIRRAVELATNEDGTPRETFNEIDVMIVKATEHEFDWNNDELLKVYGCEIKFELPPRILDNPEEYAKLSRAVRDFTKTKEGLIKEAKNSSEPTEKQVG</sequence>
<dbReference type="InterPro" id="IPR038559">
    <property type="entry name" value="XkdN-like_sf"/>
</dbReference>
<protein>
    <recommendedName>
        <fullName evidence="3">Phage XkdN-like tail assembly chaperone protein, TAC</fullName>
    </recommendedName>
</protein>
<evidence type="ECO:0000313" key="2">
    <source>
        <dbReference type="Proteomes" id="UP000826616"/>
    </source>
</evidence>
<accession>A0ABX8YCF5</accession>
<proteinExistence type="predicted"/>
<dbReference type="Gene3D" id="3.30.2220.30">
    <property type="match status" value="1"/>
</dbReference>
<evidence type="ECO:0000313" key="1">
    <source>
        <dbReference type="EMBL" id="QYY43396.1"/>
    </source>
</evidence>
<organism evidence="1 2">
    <name type="scientific">Aneurinibacillus thermoaerophilus</name>
    <dbReference type="NCBI Taxonomy" id="143495"/>
    <lineage>
        <taxon>Bacteria</taxon>
        <taxon>Bacillati</taxon>
        <taxon>Bacillota</taxon>
        <taxon>Bacilli</taxon>
        <taxon>Bacillales</taxon>
        <taxon>Paenibacillaceae</taxon>
        <taxon>Aneurinibacillus group</taxon>
        <taxon>Aneurinibacillus</taxon>
    </lineage>
</organism>
<gene>
    <name evidence="1" type="ORF">K3F53_03850</name>
</gene>
<keyword evidence="2" id="KW-1185">Reference proteome</keyword>
<dbReference type="GeneID" id="97140493"/>
<name>A0ABX8YCF5_ANETH</name>